<name>A0A380H0F2_9STAP</name>
<dbReference type="SUPFAM" id="SSF55874">
    <property type="entry name" value="ATPase domain of HSP90 chaperone/DNA topoisomerase II/histidine kinase"/>
    <property type="match status" value="1"/>
</dbReference>
<reference evidence="2 3" key="1">
    <citation type="submission" date="2018-06" db="EMBL/GenBank/DDBJ databases">
        <authorList>
            <consortium name="Pathogen Informatics"/>
            <person name="Doyle S."/>
        </authorList>
    </citation>
    <scope>NUCLEOTIDE SEQUENCE [LARGE SCALE GENOMIC DNA]</scope>
    <source>
        <strain evidence="2 3">NCTC11807</strain>
    </source>
</reference>
<gene>
    <name evidence="2" type="ORF">NCTC11807_00603</name>
</gene>
<evidence type="ECO:0000313" key="2">
    <source>
        <dbReference type="EMBL" id="SUM68662.1"/>
    </source>
</evidence>
<organism evidence="2 3">
    <name type="scientific">Staphylococcus saccharolyticus</name>
    <dbReference type="NCBI Taxonomy" id="33028"/>
    <lineage>
        <taxon>Bacteria</taxon>
        <taxon>Bacillati</taxon>
        <taxon>Bacillota</taxon>
        <taxon>Bacilli</taxon>
        <taxon>Bacillales</taxon>
        <taxon>Staphylococcaceae</taxon>
        <taxon>Staphylococcus</taxon>
    </lineage>
</organism>
<keyword evidence="3" id="KW-1185">Reference proteome</keyword>
<dbReference type="Gene3D" id="3.30.565.10">
    <property type="entry name" value="Histidine kinase-like ATPase, C-terminal domain"/>
    <property type="match status" value="1"/>
</dbReference>
<dbReference type="InterPro" id="IPR003594">
    <property type="entry name" value="HATPase_dom"/>
</dbReference>
<evidence type="ECO:0000313" key="3">
    <source>
        <dbReference type="Proteomes" id="UP000255425"/>
    </source>
</evidence>
<dbReference type="InterPro" id="IPR036890">
    <property type="entry name" value="HATPase_C_sf"/>
</dbReference>
<protein>
    <submittedName>
        <fullName evidence="2">Signal transduction histidine kinase</fullName>
    </submittedName>
</protein>
<accession>A0A380H0F2</accession>
<dbReference type="EMBL" id="UHDZ01000001">
    <property type="protein sequence ID" value="SUM68662.1"/>
    <property type="molecule type" value="Genomic_DNA"/>
</dbReference>
<sequence length="90" mass="9781">MSLNEDYLRISVNDNGRGIPHEKLNPLGYSAVSSKTGTGNALVNLNKRLIGSFGAKSSLDIRSSNDGTIVSCVIPYKYLEEADINENAHR</sequence>
<keyword evidence="2" id="KW-0808">Transferase</keyword>
<proteinExistence type="predicted"/>
<keyword evidence="2" id="KW-0418">Kinase</keyword>
<dbReference type="GO" id="GO:0016301">
    <property type="term" value="F:kinase activity"/>
    <property type="evidence" value="ECO:0007669"/>
    <property type="project" value="UniProtKB-KW"/>
</dbReference>
<feature type="domain" description="Histidine kinase/HSP90-like ATPase" evidence="1">
    <location>
        <begin position="5"/>
        <end position="76"/>
    </location>
</feature>
<dbReference type="AlphaFoldDB" id="A0A380H0F2"/>
<dbReference type="Pfam" id="PF02518">
    <property type="entry name" value="HATPase_c"/>
    <property type="match status" value="1"/>
</dbReference>
<dbReference type="Proteomes" id="UP000255425">
    <property type="component" value="Unassembled WGS sequence"/>
</dbReference>
<evidence type="ECO:0000259" key="1">
    <source>
        <dbReference type="Pfam" id="PF02518"/>
    </source>
</evidence>